<keyword evidence="1" id="KW-0472">Membrane</keyword>
<reference evidence="3" key="1">
    <citation type="journal article" date="2021" name="Nat. Commun.">
        <title>Genetic determinants of endophytism in the Arabidopsis root mycobiome.</title>
        <authorList>
            <person name="Mesny F."/>
            <person name="Miyauchi S."/>
            <person name="Thiergart T."/>
            <person name="Pickel B."/>
            <person name="Atanasova L."/>
            <person name="Karlsson M."/>
            <person name="Huettel B."/>
            <person name="Barry K.W."/>
            <person name="Haridas S."/>
            <person name="Chen C."/>
            <person name="Bauer D."/>
            <person name="Andreopoulos W."/>
            <person name="Pangilinan J."/>
            <person name="LaButti K."/>
            <person name="Riley R."/>
            <person name="Lipzen A."/>
            <person name="Clum A."/>
            <person name="Drula E."/>
            <person name="Henrissat B."/>
            <person name="Kohler A."/>
            <person name="Grigoriev I.V."/>
            <person name="Martin F.M."/>
            <person name="Hacquard S."/>
        </authorList>
    </citation>
    <scope>NUCLEOTIDE SEQUENCE</scope>
    <source>
        <strain evidence="3">MPI-CAGE-AT-0147</strain>
    </source>
</reference>
<keyword evidence="1" id="KW-0812">Transmembrane</keyword>
<comment type="caution">
    <text evidence="3">The sequence shown here is derived from an EMBL/GenBank/DDBJ whole genome shotgun (WGS) entry which is preliminary data.</text>
</comment>
<dbReference type="AlphaFoldDB" id="A0A9P9J4J6"/>
<sequence>MDNRRHAKFYLGQRDDQKQGLDSAAPDFNADLHQQNDYPPGIDDGLHVVQDHGPENIIYLQKRDQALVDESLKSQALPPPEKRIYGLRRATFIFTCILALIFILYICIVGVFGSLITNQAAKISDLRKQTLDRPSDSTNLPQTTLTAPLATATWVKVADWEFIGCWEDDSSRVFGDSDKEDTALTNRACANFCDSFEYFGTEFGAQCYCSKTPPKTVAPPWNCNSHCGGADLTSEICGGFFFLSAWRRNNGTR</sequence>
<accession>A0A9P9J4J6</accession>
<dbReference type="OrthoDB" id="5985073at2759"/>
<feature type="transmembrane region" description="Helical" evidence="1">
    <location>
        <begin position="92"/>
        <end position="116"/>
    </location>
</feature>
<dbReference type="Pfam" id="PF01822">
    <property type="entry name" value="WSC"/>
    <property type="match status" value="1"/>
</dbReference>
<dbReference type="Proteomes" id="UP000738349">
    <property type="component" value="Unassembled WGS sequence"/>
</dbReference>
<evidence type="ECO:0000259" key="2">
    <source>
        <dbReference type="PROSITE" id="PS51212"/>
    </source>
</evidence>
<dbReference type="InterPro" id="IPR002889">
    <property type="entry name" value="WSC_carb-bd"/>
</dbReference>
<proteinExistence type="predicted"/>
<feature type="domain" description="WSC" evidence="2">
    <location>
        <begin position="159"/>
        <end position="249"/>
    </location>
</feature>
<organism evidence="3 4">
    <name type="scientific">Dactylonectria macrodidyma</name>
    <dbReference type="NCBI Taxonomy" id="307937"/>
    <lineage>
        <taxon>Eukaryota</taxon>
        <taxon>Fungi</taxon>
        <taxon>Dikarya</taxon>
        <taxon>Ascomycota</taxon>
        <taxon>Pezizomycotina</taxon>
        <taxon>Sordariomycetes</taxon>
        <taxon>Hypocreomycetidae</taxon>
        <taxon>Hypocreales</taxon>
        <taxon>Nectriaceae</taxon>
        <taxon>Dactylonectria</taxon>
    </lineage>
</organism>
<gene>
    <name evidence="3" type="ORF">EDB81DRAFT_724282</name>
</gene>
<evidence type="ECO:0000313" key="3">
    <source>
        <dbReference type="EMBL" id="KAH7140944.1"/>
    </source>
</evidence>
<dbReference type="EMBL" id="JAGMUV010000011">
    <property type="protein sequence ID" value="KAH7140944.1"/>
    <property type="molecule type" value="Genomic_DNA"/>
</dbReference>
<keyword evidence="1" id="KW-1133">Transmembrane helix</keyword>
<name>A0A9P9J4J6_9HYPO</name>
<dbReference type="SMART" id="SM00321">
    <property type="entry name" value="WSC"/>
    <property type="match status" value="1"/>
</dbReference>
<evidence type="ECO:0000256" key="1">
    <source>
        <dbReference type="SAM" id="Phobius"/>
    </source>
</evidence>
<keyword evidence="4" id="KW-1185">Reference proteome</keyword>
<dbReference type="PROSITE" id="PS51212">
    <property type="entry name" value="WSC"/>
    <property type="match status" value="1"/>
</dbReference>
<evidence type="ECO:0000313" key="4">
    <source>
        <dbReference type="Proteomes" id="UP000738349"/>
    </source>
</evidence>
<protein>
    <recommendedName>
        <fullName evidence="2">WSC domain-containing protein</fullName>
    </recommendedName>
</protein>